<keyword evidence="3" id="KW-0813">Transport</keyword>
<feature type="transmembrane region" description="Helical" evidence="4">
    <location>
        <begin position="59"/>
        <end position="76"/>
    </location>
</feature>
<dbReference type="AlphaFoldDB" id="A0A3A0V507"/>
<evidence type="ECO:0000256" key="2">
    <source>
        <dbReference type="ARBA" id="ARBA00022475"/>
    </source>
</evidence>
<comment type="caution">
    <text evidence="5">The sequence shown here is derived from an EMBL/GenBank/DDBJ whole genome shotgun (WGS) entry which is preliminary data.</text>
</comment>
<keyword evidence="4" id="KW-0472">Membrane</keyword>
<accession>A0A3A0V507</accession>
<proteinExistence type="predicted"/>
<evidence type="ECO:0000313" key="5">
    <source>
        <dbReference type="EMBL" id="RIP17627.1"/>
    </source>
</evidence>
<sequence length="86" mass="10108">FIVVWALITVAYINYHRKNPELHKNASFKLPGGKYMGYAILVFFILVFSLLFVNTDTRIAVFLTPIWFIILGLMYMRYKQVSKSQQ</sequence>
<feature type="non-terminal residue" evidence="5">
    <location>
        <position position="1"/>
    </location>
</feature>
<dbReference type="GO" id="GO:0005886">
    <property type="term" value="C:plasma membrane"/>
    <property type="evidence" value="ECO:0007669"/>
    <property type="project" value="UniProtKB-SubCell"/>
</dbReference>
<gene>
    <name evidence="5" type="ORF">BUZ14_16560</name>
</gene>
<dbReference type="EMBL" id="QYJN01000482">
    <property type="protein sequence ID" value="RIP17627.1"/>
    <property type="molecule type" value="Genomic_DNA"/>
</dbReference>
<name>A0A3A0V507_STAGA</name>
<protein>
    <submittedName>
        <fullName evidence="5">Gamma-aminobutyrate permease</fullName>
    </submittedName>
</protein>
<organism evidence="5 6">
    <name type="scientific">Staphylococcus gallinarum</name>
    <dbReference type="NCBI Taxonomy" id="1293"/>
    <lineage>
        <taxon>Bacteria</taxon>
        <taxon>Bacillati</taxon>
        <taxon>Bacillota</taxon>
        <taxon>Bacilli</taxon>
        <taxon>Bacillales</taxon>
        <taxon>Staphylococcaceae</taxon>
        <taxon>Staphylococcus</taxon>
    </lineage>
</organism>
<keyword evidence="2" id="KW-1003">Cell membrane</keyword>
<evidence type="ECO:0000256" key="1">
    <source>
        <dbReference type="ARBA" id="ARBA00004651"/>
    </source>
</evidence>
<dbReference type="PANTHER" id="PTHR43495:SF2">
    <property type="entry name" value="D-SERINE_D-ALANINE_GLYCINE TRANSPORTER"/>
    <property type="match status" value="1"/>
</dbReference>
<keyword evidence="3" id="KW-0029">Amino-acid transport</keyword>
<keyword evidence="4" id="KW-0812">Transmembrane</keyword>
<feature type="transmembrane region" description="Helical" evidence="4">
    <location>
        <begin position="35"/>
        <end position="53"/>
    </location>
</feature>
<dbReference type="Proteomes" id="UP000265541">
    <property type="component" value="Unassembled WGS sequence"/>
</dbReference>
<evidence type="ECO:0000256" key="3">
    <source>
        <dbReference type="ARBA" id="ARBA00022970"/>
    </source>
</evidence>
<reference evidence="5 6" key="1">
    <citation type="journal article" date="2016" name="Front. Microbiol.">
        <title>Comprehensive Phylogenetic Analysis of Bovine Non-aureus Staphylococci Species Based on Whole-Genome Sequencing.</title>
        <authorList>
            <person name="Naushad S."/>
            <person name="Barkema H.W."/>
            <person name="Luby C."/>
            <person name="Condas L.A."/>
            <person name="Nobrega D.B."/>
            <person name="Carson D.A."/>
            <person name="De Buck J."/>
        </authorList>
    </citation>
    <scope>NUCLEOTIDE SEQUENCE [LARGE SCALE GENOMIC DNA]</scope>
    <source>
        <strain evidence="5 6">SNUC 4781</strain>
    </source>
</reference>
<comment type="subcellular location">
    <subcellularLocation>
        <location evidence="1">Cell membrane</location>
        <topology evidence="1">Multi-pass membrane protein</topology>
    </subcellularLocation>
</comment>
<dbReference type="PANTHER" id="PTHR43495">
    <property type="entry name" value="GABA PERMEASE"/>
    <property type="match status" value="1"/>
</dbReference>
<dbReference type="GO" id="GO:0006865">
    <property type="term" value="P:amino acid transport"/>
    <property type="evidence" value="ECO:0007669"/>
    <property type="project" value="UniProtKB-KW"/>
</dbReference>
<evidence type="ECO:0000256" key="4">
    <source>
        <dbReference type="SAM" id="Phobius"/>
    </source>
</evidence>
<evidence type="ECO:0000313" key="6">
    <source>
        <dbReference type="Proteomes" id="UP000265541"/>
    </source>
</evidence>
<keyword evidence="4" id="KW-1133">Transmembrane helix</keyword>